<proteinExistence type="predicted"/>
<protein>
    <submittedName>
        <fullName evidence="2">Uncharacterized protein</fullName>
    </submittedName>
</protein>
<feature type="compositionally biased region" description="Pro residues" evidence="1">
    <location>
        <begin position="33"/>
        <end position="43"/>
    </location>
</feature>
<reference evidence="2" key="1">
    <citation type="journal article" date="2021" name="bioRxiv">
        <title>Whole Genome Assembly and Annotation of Northern Wild Rice, Zizania palustris L., Supports a Whole Genome Duplication in the Zizania Genus.</title>
        <authorList>
            <person name="Haas M."/>
            <person name="Kono T."/>
            <person name="Macchietto M."/>
            <person name="Millas R."/>
            <person name="McGilp L."/>
            <person name="Shao M."/>
            <person name="Duquette J."/>
            <person name="Hirsch C.N."/>
            <person name="Kimball J."/>
        </authorList>
    </citation>
    <scope>NUCLEOTIDE SEQUENCE</scope>
    <source>
        <tissue evidence="2">Fresh leaf tissue</tissue>
    </source>
</reference>
<feature type="region of interest" description="Disordered" evidence="1">
    <location>
        <begin position="22"/>
        <end position="69"/>
    </location>
</feature>
<feature type="compositionally biased region" description="Pro residues" evidence="1">
    <location>
        <begin position="58"/>
        <end position="69"/>
    </location>
</feature>
<gene>
    <name evidence="2" type="ORF">GUJ93_ZPchr0002g26788</name>
</gene>
<evidence type="ECO:0000256" key="1">
    <source>
        <dbReference type="SAM" id="MobiDB-lite"/>
    </source>
</evidence>
<name>A0A8J5VUV9_ZIZPA</name>
<keyword evidence="3" id="KW-1185">Reference proteome</keyword>
<evidence type="ECO:0000313" key="2">
    <source>
        <dbReference type="EMBL" id="KAG8056884.1"/>
    </source>
</evidence>
<dbReference type="AlphaFoldDB" id="A0A8J5VUV9"/>
<organism evidence="2 3">
    <name type="scientific">Zizania palustris</name>
    <name type="common">Northern wild rice</name>
    <dbReference type="NCBI Taxonomy" id="103762"/>
    <lineage>
        <taxon>Eukaryota</taxon>
        <taxon>Viridiplantae</taxon>
        <taxon>Streptophyta</taxon>
        <taxon>Embryophyta</taxon>
        <taxon>Tracheophyta</taxon>
        <taxon>Spermatophyta</taxon>
        <taxon>Magnoliopsida</taxon>
        <taxon>Liliopsida</taxon>
        <taxon>Poales</taxon>
        <taxon>Poaceae</taxon>
        <taxon>BOP clade</taxon>
        <taxon>Oryzoideae</taxon>
        <taxon>Oryzeae</taxon>
        <taxon>Zizaniinae</taxon>
        <taxon>Zizania</taxon>
    </lineage>
</organism>
<feature type="compositionally biased region" description="Low complexity" evidence="1">
    <location>
        <begin position="22"/>
        <end position="32"/>
    </location>
</feature>
<comment type="caution">
    <text evidence="2">The sequence shown here is derived from an EMBL/GenBank/DDBJ whole genome shotgun (WGS) entry which is preliminary data.</text>
</comment>
<evidence type="ECO:0000313" key="3">
    <source>
        <dbReference type="Proteomes" id="UP000729402"/>
    </source>
</evidence>
<sequence length="205" mass="22467">MVFPPARLPSSPLRLLASRSTPPYLSALRSPPATSPPPPPPLPHRNFHLPAARTIPYTTPPPPPPYPTPPRRPHCTLRLPVARTVSFATLPPPPSPLSPPHRLLATTRSILGGRGPSVAAIAGDGGRIIIDSRVVTVHFGLPRTKPCRRRRWIPQVPHLGATPSQPPRHRGSQCREPPLGQPGRGRGTPLWFRPCCYLDERSYKE</sequence>
<reference evidence="2" key="2">
    <citation type="submission" date="2021-02" db="EMBL/GenBank/DDBJ databases">
        <authorList>
            <person name="Kimball J.A."/>
            <person name="Haas M.W."/>
            <person name="Macchietto M."/>
            <person name="Kono T."/>
            <person name="Duquette J."/>
            <person name="Shao M."/>
        </authorList>
    </citation>
    <scope>NUCLEOTIDE SEQUENCE</scope>
    <source>
        <tissue evidence="2">Fresh leaf tissue</tissue>
    </source>
</reference>
<dbReference type="Proteomes" id="UP000729402">
    <property type="component" value="Unassembled WGS sequence"/>
</dbReference>
<accession>A0A8J5VUV9</accession>
<feature type="region of interest" description="Disordered" evidence="1">
    <location>
        <begin position="155"/>
        <end position="186"/>
    </location>
</feature>
<dbReference type="EMBL" id="JAAALK010000287">
    <property type="protein sequence ID" value="KAG8056884.1"/>
    <property type="molecule type" value="Genomic_DNA"/>
</dbReference>